<gene>
    <name evidence="3" type="ORF">AC579_88</name>
</gene>
<proteinExistence type="predicted"/>
<dbReference type="Proteomes" id="UP000073492">
    <property type="component" value="Unassembled WGS sequence"/>
</dbReference>
<feature type="transmembrane region" description="Helical" evidence="2">
    <location>
        <begin position="378"/>
        <end position="399"/>
    </location>
</feature>
<dbReference type="EMBL" id="LFZO01000093">
    <property type="protein sequence ID" value="KXT14122.1"/>
    <property type="molecule type" value="Genomic_DNA"/>
</dbReference>
<feature type="compositionally biased region" description="Basic and acidic residues" evidence="1">
    <location>
        <begin position="120"/>
        <end position="132"/>
    </location>
</feature>
<comment type="caution">
    <text evidence="3">The sequence shown here is derived from an EMBL/GenBank/DDBJ whole genome shotgun (WGS) entry which is preliminary data.</text>
</comment>
<evidence type="ECO:0000256" key="2">
    <source>
        <dbReference type="SAM" id="Phobius"/>
    </source>
</evidence>
<reference evidence="3 4" key="1">
    <citation type="submission" date="2015-07" db="EMBL/GenBank/DDBJ databases">
        <title>Comparative genomics of the Sigatoka disease complex on banana suggests a link between parallel evolutionary changes in Pseudocercospora fijiensis and Pseudocercospora eumusae and increased virulence on the banana host.</title>
        <authorList>
            <person name="Chang T.-C."/>
            <person name="Salvucci A."/>
            <person name="Crous P.W."/>
            <person name="Stergiopoulos I."/>
        </authorList>
    </citation>
    <scope>NUCLEOTIDE SEQUENCE [LARGE SCALE GENOMIC DNA]</scope>
    <source>
        <strain evidence="3 4">CBS 116634</strain>
    </source>
</reference>
<organism evidence="3 4">
    <name type="scientific">Pseudocercospora musae</name>
    <dbReference type="NCBI Taxonomy" id="113226"/>
    <lineage>
        <taxon>Eukaryota</taxon>
        <taxon>Fungi</taxon>
        <taxon>Dikarya</taxon>
        <taxon>Ascomycota</taxon>
        <taxon>Pezizomycotina</taxon>
        <taxon>Dothideomycetes</taxon>
        <taxon>Dothideomycetidae</taxon>
        <taxon>Mycosphaerellales</taxon>
        <taxon>Mycosphaerellaceae</taxon>
        <taxon>Pseudocercospora</taxon>
    </lineage>
</organism>
<evidence type="ECO:0000313" key="4">
    <source>
        <dbReference type="Proteomes" id="UP000073492"/>
    </source>
</evidence>
<keyword evidence="2" id="KW-1133">Transmembrane helix</keyword>
<name>A0A139IHS5_9PEZI</name>
<dbReference type="STRING" id="113226.A0A139IHS5"/>
<protein>
    <submittedName>
        <fullName evidence="3">Uncharacterized protein</fullName>
    </submittedName>
</protein>
<evidence type="ECO:0000313" key="3">
    <source>
        <dbReference type="EMBL" id="KXT14122.1"/>
    </source>
</evidence>
<dbReference type="AlphaFoldDB" id="A0A139IHS5"/>
<dbReference type="OrthoDB" id="4838853at2759"/>
<keyword evidence="2" id="KW-0472">Membrane</keyword>
<dbReference type="EMBL" id="LFZO01000093">
    <property type="protein sequence ID" value="KXT14121.1"/>
    <property type="molecule type" value="Genomic_DNA"/>
</dbReference>
<feature type="compositionally biased region" description="Basic and acidic residues" evidence="1">
    <location>
        <begin position="40"/>
        <end position="89"/>
    </location>
</feature>
<feature type="region of interest" description="Disordered" evidence="1">
    <location>
        <begin position="1"/>
        <end position="233"/>
    </location>
</feature>
<feature type="compositionally biased region" description="Basic and acidic residues" evidence="1">
    <location>
        <begin position="97"/>
        <end position="113"/>
    </location>
</feature>
<keyword evidence="2" id="KW-0812">Transmembrane</keyword>
<sequence>MNAFPASCGITRNASTSPAPNTSSSPAVAARATPGTTSSEDDRARESFPYEVEDQGRERSANTAREPETMAGDEEKAALERDQAAERSTSENLQTAVEKERVNQERQRTREFFDAPETTDAEKEAIQKDLKNKHLSLASSADWHKRESIETAPRASTVLSDSASETSQTGDDDSKLEGQDSRPSGRSRVTLAVPDDDPNARRPTHSRGDTVASGITVASSRRSGRSMPSLRRRETKLAQKKAHPWQHLGITLGLPMILLFDLVVPCIIYYVWFDHHRRQRDRDCRDQQGGTDGCTIPLRNYDRDILGYAIISFGFGELWILIARVHRLWVHRDACAPLLSRSRWELDATSWVYGVALIMGLIPFVVGSELEIPQLYLYSPSFIMAFLGALMVLTTLVPIKIPIGINSHARGSRIRPFIYYAAEDFIAVDGLQDREFRVRYNDRYETNRRFRRFFVYLTLFWIWGVIVYIGCASAIIWNLEFHYAFGLNFGILFSWIFVWAGMTAIWVKREMKAEHEEYENDEVEA</sequence>
<feature type="transmembrane region" description="Helical" evidence="2">
    <location>
        <begin position="453"/>
        <end position="477"/>
    </location>
</feature>
<accession>A0A139IHS5</accession>
<feature type="transmembrane region" description="Helical" evidence="2">
    <location>
        <begin position="483"/>
        <end position="507"/>
    </location>
</feature>
<feature type="compositionally biased region" description="Polar residues" evidence="1">
    <location>
        <begin position="157"/>
        <end position="169"/>
    </location>
</feature>
<evidence type="ECO:0000256" key="1">
    <source>
        <dbReference type="SAM" id="MobiDB-lite"/>
    </source>
</evidence>
<feature type="transmembrane region" description="Helical" evidence="2">
    <location>
        <begin position="346"/>
        <end position="366"/>
    </location>
</feature>
<dbReference type="PANTHER" id="PTHR42024">
    <property type="entry name" value="AMINO ACID PERMEASE_ SLC12A DOMAIN-CONTAINING PROTEIN"/>
    <property type="match status" value="1"/>
</dbReference>
<feature type="transmembrane region" description="Helical" evidence="2">
    <location>
        <begin position="248"/>
        <end position="272"/>
    </location>
</feature>
<feature type="compositionally biased region" description="Low complexity" evidence="1">
    <location>
        <begin position="13"/>
        <end position="30"/>
    </location>
</feature>
<keyword evidence="4" id="KW-1185">Reference proteome</keyword>
<dbReference type="PANTHER" id="PTHR42024:SF1">
    <property type="entry name" value="AMINO ACID PERMEASE_ SLC12A DOMAIN-CONTAINING PROTEIN"/>
    <property type="match status" value="1"/>
</dbReference>